<evidence type="ECO:0000313" key="3">
    <source>
        <dbReference type="Proteomes" id="UP000094385"/>
    </source>
</evidence>
<evidence type="ECO:0000313" key="2">
    <source>
        <dbReference type="EMBL" id="ODQ71852.1"/>
    </source>
</evidence>
<accession>A0A1E3Q3W9</accession>
<gene>
    <name evidence="2" type="ORF">LIPSTDRAFT_72508</name>
</gene>
<organism evidence="2 3">
    <name type="scientific">Lipomyces starkeyi NRRL Y-11557</name>
    <dbReference type="NCBI Taxonomy" id="675824"/>
    <lineage>
        <taxon>Eukaryota</taxon>
        <taxon>Fungi</taxon>
        <taxon>Dikarya</taxon>
        <taxon>Ascomycota</taxon>
        <taxon>Saccharomycotina</taxon>
        <taxon>Lipomycetes</taxon>
        <taxon>Lipomycetales</taxon>
        <taxon>Lipomycetaceae</taxon>
        <taxon>Lipomyces</taxon>
    </lineage>
</organism>
<feature type="region of interest" description="Disordered" evidence="1">
    <location>
        <begin position="37"/>
        <end position="56"/>
    </location>
</feature>
<reference evidence="2 3" key="1">
    <citation type="journal article" date="2016" name="Proc. Natl. Acad. Sci. U.S.A.">
        <title>Comparative genomics of biotechnologically important yeasts.</title>
        <authorList>
            <person name="Riley R."/>
            <person name="Haridas S."/>
            <person name="Wolfe K.H."/>
            <person name="Lopes M.R."/>
            <person name="Hittinger C.T."/>
            <person name="Goeker M."/>
            <person name="Salamov A.A."/>
            <person name="Wisecaver J.H."/>
            <person name="Long T.M."/>
            <person name="Calvey C.H."/>
            <person name="Aerts A.L."/>
            <person name="Barry K.W."/>
            <person name="Choi C."/>
            <person name="Clum A."/>
            <person name="Coughlan A.Y."/>
            <person name="Deshpande S."/>
            <person name="Douglass A.P."/>
            <person name="Hanson S.J."/>
            <person name="Klenk H.-P."/>
            <person name="LaButti K.M."/>
            <person name="Lapidus A."/>
            <person name="Lindquist E.A."/>
            <person name="Lipzen A.M."/>
            <person name="Meier-Kolthoff J.P."/>
            <person name="Ohm R.A."/>
            <person name="Otillar R.P."/>
            <person name="Pangilinan J.L."/>
            <person name="Peng Y."/>
            <person name="Rokas A."/>
            <person name="Rosa C.A."/>
            <person name="Scheuner C."/>
            <person name="Sibirny A.A."/>
            <person name="Slot J.C."/>
            <person name="Stielow J.B."/>
            <person name="Sun H."/>
            <person name="Kurtzman C.P."/>
            <person name="Blackwell M."/>
            <person name="Grigoriev I.V."/>
            <person name="Jeffries T.W."/>
        </authorList>
    </citation>
    <scope>NUCLEOTIDE SEQUENCE [LARGE SCALE GENOMIC DNA]</scope>
    <source>
        <strain evidence="2 3">NRRL Y-11557</strain>
    </source>
</reference>
<name>A0A1E3Q3W9_LIPST</name>
<protein>
    <submittedName>
        <fullName evidence="2">Uncharacterized protein</fullName>
    </submittedName>
</protein>
<feature type="compositionally biased region" description="Basic and acidic residues" evidence="1">
    <location>
        <begin position="46"/>
        <end position="56"/>
    </location>
</feature>
<dbReference type="AlphaFoldDB" id="A0A1E3Q3W9"/>
<keyword evidence="3" id="KW-1185">Reference proteome</keyword>
<sequence length="56" mass="6258">MSDSNCEISTVSGMGELSVTISDRLRHSNRIDYHRLNDSSDEEAGPEDRIAIKFTT</sequence>
<dbReference type="Proteomes" id="UP000094385">
    <property type="component" value="Unassembled WGS sequence"/>
</dbReference>
<proteinExistence type="predicted"/>
<evidence type="ECO:0000256" key="1">
    <source>
        <dbReference type="SAM" id="MobiDB-lite"/>
    </source>
</evidence>
<dbReference type="EMBL" id="KV454296">
    <property type="protein sequence ID" value="ODQ71852.1"/>
    <property type="molecule type" value="Genomic_DNA"/>
</dbReference>